<proteinExistence type="inferred from homology"/>
<dbReference type="PANTHER" id="PTHR30448">
    <property type="entry name" value="RNASE ADAPTER PROTEIN RAPZ"/>
    <property type="match status" value="1"/>
</dbReference>
<dbReference type="RefSeq" id="WP_014806738.1">
    <property type="nucleotide sequence ID" value="NZ_DAONLC010000005.1"/>
</dbReference>
<dbReference type="SUPFAM" id="SSF52540">
    <property type="entry name" value="P-loop containing nucleoside triphosphate hydrolases"/>
    <property type="match status" value="1"/>
</dbReference>
<evidence type="ECO:0000256" key="4">
    <source>
        <dbReference type="HAMAP-Rule" id="MF_00636"/>
    </source>
</evidence>
<dbReference type="PANTHER" id="PTHR30448:SF0">
    <property type="entry name" value="RNASE ADAPTER PROTEIN RAPZ"/>
    <property type="match status" value="1"/>
</dbReference>
<dbReference type="EMBL" id="FSQZ01000001">
    <property type="protein sequence ID" value="SIN62808.1"/>
    <property type="molecule type" value="Genomic_DNA"/>
</dbReference>
<organism evidence="7 8">
    <name type="scientific">Acetomicrobium flavidum</name>
    <dbReference type="NCBI Taxonomy" id="49896"/>
    <lineage>
        <taxon>Bacteria</taxon>
        <taxon>Thermotogati</taxon>
        <taxon>Synergistota</taxon>
        <taxon>Synergistia</taxon>
        <taxon>Synergistales</taxon>
        <taxon>Acetomicrobiaceae</taxon>
        <taxon>Acetomicrobium</taxon>
    </lineage>
</organism>
<dbReference type="InterPro" id="IPR027417">
    <property type="entry name" value="P-loop_NTPase"/>
</dbReference>
<feature type="binding site" evidence="4">
    <location>
        <begin position="38"/>
        <end position="45"/>
    </location>
    <ligand>
        <name>ATP</name>
        <dbReference type="ChEBI" id="CHEBI:30616"/>
    </ligand>
</feature>
<feature type="domain" description="RapZ-like N-terminal" evidence="5">
    <location>
        <begin position="33"/>
        <end position="184"/>
    </location>
</feature>
<gene>
    <name evidence="7" type="ORF">SAMN05444368_0251</name>
</gene>
<reference evidence="7 8" key="1">
    <citation type="submission" date="2016-11" db="EMBL/GenBank/DDBJ databases">
        <authorList>
            <person name="Varghese N."/>
            <person name="Submissions S."/>
        </authorList>
    </citation>
    <scope>NUCLEOTIDE SEQUENCE [LARGE SCALE GENOMIC DNA]</scope>
    <source>
        <strain evidence="7 8">DSM 20664</strain>
    </source>
</reference>
<keyword evidence="8" id="KW-1185">Reference proteome</keyword>
<evidence type="ECO:0000259" key="6">
    <source>
        <dbReference type="Pfam" id="PF22740"/>
    </source>
</evidence>
<dbReference type="Pfam" id="PF22740">
    <property type="entry name" value="PapZ_C"/>
    <property type="match status" value="1"/>
</dbReference>
<dbReference type="InterPro" id="IPR053931">
    <property type="entry name" value="RapZ_C"/>
</dbReference>
<dbReference type="InterPro" id="IPR053930">
    <property type="entry name" value="RapZ-like_N"/>
</dbReference>
<keyword evidence="2 4" id="KW-0067">ATP-binding</keyword>
<feature type="domain" description="RapZ C-terminal" evidence="6">
    <location>
        <begin position="193"/>
        <end position="312"/>
    </location>
</feature>
<protein>
    <submittedName>
        <fullName evidence="7">UPF0042 nucleotide-binding protein</fullName>
    </submittedName>
</protein>
<evidence type="ECO:0000256" key="2">
    <source>
        <dbReference type="ARBA" id="ARBA00022840"/>
    </source>
</evidence>
<dbReference type="Pfam" id="PF03668">
    <property type="entry name" value="RapZ-like_N"/>
    <property type="match status" value="1"/>
</dbReference>
<evidence type="ECO:0000259" key="5">
    <source>
        <dbReference type="Pfam" id="PF03668"/>
    </source>
</evidence>
<name>A0ABY1JAX4_9BACT</name>
<evidence type="ECO:0000313" key="7">
    <source>
        <dbReference type="EMBL" id="SIN62808.1"/>
    </source>
</evidence>
<dbReference type="Gene3D" id="3.40.50.300">
    <property type="entry name" value="P-loop containing nucleotide triphosphate hydrolases"/>
    <property type="match status" value="1"/>
</dbReference>
<evidence type="ECO:0000313" key="8">
    <source>
        <dbReference type="Proteomes" id="UP000185093"/>
    </source>
</evidence>
<dbReference type="Proteomes" id="UP000185093">
    <property type="component" value="Unassembled WGS sequence"/>
</dbReference>
<dbReference type="NCBIfam" id="NF003828">
    <property type="entry name" value="PRK05416.1"/>
    <property type="match status" value="1"/>
</dbReference>
<sequence>MFTIDNNYDSGIGKKDTEFSYTHQQINKTIPRCIIITGMSGGGKSTALKVLEDIGFYAIDNIPPAILPQLIDMLNTHEAAINNGVAAVIDVRGGVLLKGFESVTKALRDKLPLVRVIFLDASDEILIRRYETTRRRHPLGVDLPLSEMISKERAMVAPVRELADIVINTSHLSIHELKDAILKSVGIIDTEPSVIITSFGYKYGIPSDSDYVFDVRFLENPFYCPSLRDLTGMDREVQEYLLKFSETVQFYNESLQFIKLVLPLYRKTGKPQVHITIGCTGGRHRSVAYAEWLAKHLSDEGEKCIVRHRDIDKDKEKIGDVIAG</sequence>
<accession>A0ABY1JAX4</accession>
<keyword evidence="1 4" id="KW-0547">Nucleotide-binding</keyword>
<dbReference type="PIRSF" id="PIRSF005052">
    <property type="entry name" value="P-loopkin"/>
    <property type="match status" value="1"/>
</dbReference>
<evidence type="ECO:0000256" key="1">
    <source>
        <dbReference type="ARBA" id="ARBA00022741"/>
    </source>
</evidence>
<evidence type="ECO:0000256" key="3">
    <source>
        <dbReference type="ARBA" id="ARBA00023134"/>
    </source>
</evidence>
<dbReference type="InterPro" id="IPR005337">
    <property type="entry name" value="RapZ-like"/>
</dbReference>
<keyword evidence="3 4" id="KW-0342">GTP-binding</keyword>
<feature type="binding site" evidence="4">
    <location>
        <begin position="90"/>
        <end position="93"/>
    </location>
    <ligand>
        <name>GTP</name>
        <dbReference type="ChEBI" id="CHEBI:37565"/>
    </ligand>
</feature>
<comment type="caution">
    <text evidence="7">The sequence shown here is derived from an EMBL/GenBank/DDBJ whole genome shotgun (WGS) entry which is preliminary data.</text>
</comment>
<dbReference type="HAMAP" id="MF_00636">
    <property type="entry name" value="RapZ_like"/>
    <property type="match status" value="1"/>
</dbReference>